<gene>
    <name evidence="3" type="ORF">H0H81_009885</name>
</gene>
<dbReference type="InterPro" id="IPR011990">
    <property type="entry name" value="TPR-like_helical_dom_sf"/>
</dbReference>
<keyword evidence="1" id="KW-0677">Repeat</keyword>
<feature type="compositionally biased region" description="Pro residues" evidence="2">
    <location>
        <begin position="82"/>
        <end position="94"/>
    </location>
</feature>
<proteinExistence type="predicted"/>
<dbReference type="Pfam" id="PF01535">
    <property type="entry name" value="PPR"/>
    <property type="match status" value="1"/>
</dbReference>
<comment type="caution">
    <text evidence="3">The sequence shown here is derived from an EMBL/GenBank/DDBJ whole genome shotgun (WGS) entry which is preliminary data.</text>
</comment>
<name>A0A9P7GX55_9AGAR</name>
<reference evidence="3" key="1">
    <citation type="submission" date="2021-02" db="EMBL/GenBank/DDBJ databases">
        <authorList>
            <person name="Nieuwenhuis M."/>
            <person name="Van De Peppel L.J.J."/>
        </authorList>
    </citation>
    <scope>NUCLEOTIDE SEQUENCE</scope>
    <source>
        <strain evidence="3">D49</strain>
    </source>
</reference>
<reference evidence="3" key="2">
    <citation type="submission" date="2021-10" db="EMBL/GenBank/DDBJ databases">
        <title>Phylogenomics reveals ancestral predisposition of the termite-cultivated fungus Termitomyces towards a domesticated lifestyle.</title>
        <authorList>
            <person name="Auxier B."/>
            <person name="Grum-Grzhimaylo A."/>
            <person name="Cardenas M.E."/>
            <person name="Lodge J.D."/>
            <person name="Laessoe T."/>
            <person name="Pedersen O."/>
            <person name="Smith M.E."/>
            <person name="Kuyper T.W."/>
            <person name="Franco-Molano E.A."/>
            <person name="Baroni T.J."/>
            <person name="Aanen D.K."/>
        </authorList>
    </citation>
    <scope>NUCLEOTIDE SEQUENCE</scope>
    <source>
        <strain evidence="3">D49</strain>
    </source>
</reference>
<dbReference type="PANTHER" id="PTHR47942:SF39">
    <property type="entry name" value="PPR CONTAINING PLANT PROTEIN"/>
    <property type="match status" value="1"/>
</dbReference>
<dbReference type="EMBL" id="JABCKI010000003">
    <property type="protein sequence ID" value="KAG5654637.1"/>
    <property type="molecule type" value="Genomic_DNA"/>
</dbReference>
<keyword evidence="4" id="KW-1185">Reference proteome</keyword>
<organism evidence="3 4">
    <name type="scientific">Sphagnurus paluster</name>
    <dbReference type="NCBI Taxonomy" id="117069"/>
    <lineage>
        <taxon>Eukaryota</taxon>
        <taxon>Fungi</taxon>
        <taxon>Dikarya</taxon>
        <taxon>Basidiomycota</taxon>
        <taxon>Agaricomycotina</taxon>
        <taxon>Agaricomycetes</taxon>
        <taxon>Agaricomycetidae</taxon>
        <taxon>Agaricales</taxon>
        <taxon>Tricholomatineae</taxon>
        <taxon>Lyophyllaceae</taxon>
        <taxon>Sphagnurus</taxon>
    </lineage>
</organism>
<evidence type="ECO:0000313" key="3">
    <source>
        <dbReference type="EMBL" id="KAG5654637.1"/>
    </source>
</evidence>
<sequence>MKVASPQIPFSTSLVDGEVEATVPDVQKVPTTRVSASCVSPTRSAFTLPPSKHKSQVYPEPLSPTDARNTNPIPIDNHACRPQPPPEPLSPIPTEPDVEKDVQTTTEHPPRNEGGLSEAEQLIADQTEHATPQNKTQASEAQQFILESPTYHAGLPWRPLPLPPTSIPRARPSHNAESARRTALRTLQTTNSAEDGWAAYTALSSKPLIKKHKGVYFALLHRLVRLIARQRLTRRRDYMRLLAVLTTLTSFGGTIHRHEWNALINAAGKAGVRRTGVLQYEAALSFYQDMKYGRMPGTTLEMMMQVNDPGEVDITKGHRTEPVEPDLYTYTTLLDIAARTGDARCLRHARVLLERSGIPPNRVTHLALTKYFMATKQPAAVRATWLRLEEQGHELGLDGVNACLVAYSYDNRLDVVMMVYRLLRHNSYPEEHDAQDHLEDIRRQLRQEEYIAVAPNLVANEVTYTSMIQILAYHGQLTAMLTVFVDMITSLNQEKGAPLVRNDNGDLVPTQYQPNIAVFRAIFLGFCRHGLKVPESGITPPHLRAANPPDMPGWTLDNLVKMFDAFMALPQDTHIGPSVFYWIMTAFQKTSGNDVDLMRRVWKQMEGRFNHPRGGPENRLQRLEAFLFPEAQSDKGKAGGGSS</sequence>
<feature type="region of interest" description="Disordered" evidence="2">
    <location>
        <begin position="37"/>
        <end position="116"/>
    </location>
</feature>
<dbReference type="InterPro" id="IPR051222">
    <property type="entry name" value="PPR/CCM1_RNA-binding"/>
</dbReference>
<dbReference type="OrthoDB" id="1908178at2759"/>
<dbReference type="Pfam" id="PF13812">
    <property type="entry name" value="PPR_3"/>
    <property type="match status" value="1"/>
</dbReference>
<evidence type="ECO:0000313" key="4">
    <source>
        <dbReference type="Proteomes" id="UP000717328"/>
    </source>
</evidence>
<dbReference type="AlphaFoldDB" id="A0A9P7GX55"/>
<evidence type="ECO:0000256" key="2">
    <source>
        <dbReference type="SAM" id="MobiDB-lite"/>
    </source>
</evidence>
<dbReference type="Proteomes" id="UP000717328">
    <property type="component" value="Unassembled WGS sequence"/>
</dbReference>
<dbReference type="InterPro" id="IPR002885">
    <property type="entry name" value="PPR_rpt"/>
</dbReference>
<protein>
    <submittedName>
        <fullName evidence="3">Uncharacterized protein</fullName>
    </submittedName>
</protein>
<dbReference type="PANTHER" id="PTHR47942">
    <property type="entry name" value="TETRATRICOPEPTIDE REPEAT (TPR)-LIKE SUPERFAMILY PROTEIN-RELATED"/>
    <property type="match status" value="1"/>
</dbReference>
<dbReference type="Gene3D" id="1.25.40.10">
    <property type="entry name" value="Tetratricopeptide repeat domain"/>
    <property type="match status" value="2"/>
</dbReference>
<evidence type="ECO:0000256" key="1">
    <source>
        <dbReference type="ARBA" id="ARBA00022737"/>
    </source>
</evidence>
<accession>A0A9P7GX55</accession>